<feature type="site" description="Transition state stabilizer" evidence="8">
    <location>
        <position position="78"/>
    </location>
</feature>
<dbReference type="GO" id="GO:0016579">
    <property type="term" value="P:protein deubiquitination"/>
    <property type="evidence" value="ECO:0007669"/>
    <property type="project" value="TreeGrafter"/>
</dbReference>
<evidence type="ECO:0000256" key="1">
    <source>
        <dbReference type="ARBA" id="ARBA00000707"/>
    </source>
</evidence>
<evidence type="ECO:0000256" key="4">
    <source>
        <dbReference type="ARBA" id="ARBA00022670"/>
    </source>
</evidence>
<keyword evidence="6 8" id="KW-0378">Hydrolase</keyword>
<evidence type="ECO:0000313" key="12">
    <source>
        <dbReference type="EMBL" id="KAJ3841487.1"/>
    </source>
</evidence>
<dbReference type="GO" id="GO:0006511">
    <property type="term" value="P:ubiquitin-dependent protein catabolic process"/>
    <property type="evidence" value="ECO:0007669"/>
    <property type="project" value="UniProtKB-UniRule"/>
</dbReference>
<dbReference type="PROSITE" id="PS52048">
    <property type="entry name" value="UCH_DOMAIN"/>
    <property type="match status" value="1"/>
</dbReference>
<dbReference type="PANTHER" id="PTHR10589:SF16">
    <property type="entry name" value="UBIQUITIN CARBOXYL-TERMINAL HYDROLASE ISOZYME L5"/>
    <property type="match status" value="1"/>
</dbReference>
<feature type="coiled-coil region" evidence="9">
    <location>
        <begin position="354"/>
        <end position="381"/>
    </location>
</feature>
<dbReference type="InterPro" id="IPR036959">
    <property type="entry name" value="Peptidase_C12_UCH_sf"/>
</dbReference>
<keyword evidence="4 8" id="KW-0645">Protease</keyword>
<evidence type="ECO:0000256" key="7">
    <source>
        <dbReference type="ARBA" id="ARBA00022807"/>
    </source>
</evidence>
<dbReference type="GO" id="GO:0004843">
    <property type="term" value="F:cysteine-type deubiquitinase activity"/>
    <property type="evidence" value="ECO:0007669"/>
    <property type="project" value="UniProtKB-UniRule"/>
</dbReference>
<evidence type="ECO:0000256" key="8">
    <source>
        <dbReference type="PROSITE-ProRule" id="PRU01393"/>
    </source>
</evidence>
<feature type="active site" description="Proton donor" evidence="8">
    <location>
        <position position="204"/>
    </location>
</feature>
<evidence type="ECO:0000259" key="11">
    <source>
        <dbReference type="PROSITE" id="PS52048"/>
    </source>
</evidence>
<evidence type="ECO:0000256" key="3">
    <source>
        <dbReference type="ARBA" id="ARBA00012759"/>
    </source>
</evidence>
<feature type="region of interest" description="Disordered" evidence="10">
    <location>
        <begin position="419"/>
        <end position="481"/>
    </location>
</feature>
<dbReference type="Proteomes" id="UP001163846">
    <property type="component" value="Unassembled WGS sequence"/>
</dbReference>
<dbReference type="InterPro" id="IPR001578">
    <property type="entry name" value="Peptidase_C12_UCH"/>
</dbReference>
<feature type="compositionally biased region" description="Polar residues" evidence="10">
    <location>
        <begin position="419"/>
        <end position="428"/>
    </location>
</feature>
<feature type="site" description="Important for enzyme activity" evidence="8">
    <location>
        <position position="219"/>
    </location>
</feature>
<evidence type="ECO:0000256" key="2">
    <source>
        <dbReference type="ARBA" id="ARBA00009326"/>
    </source>
</evidence>
<evidence type="ECO:0000256" key="5">
    <source>
        <dbReference type="ARBA" id="ARBA00022786"/>
    </source>
</evidence>
<dbReference type="Pfam" id="PF01088">
    <property type="entry name" value="Peptidase_C12"/>
    <property type="match status" value="1"/>
</dbReference>
<dbReference type="EMBL" id="MU806038">
    <property type="protein sequence ID" value="KAJ3841487.1"/>
    <property type="molecule type" value="Genomic_DNA"/>
</dbReference>
<dbReference type="SUPFAM" id="SSF54001">
    <property type="entry name" value="Cysteine proteinases"/>
    <property type="match status" value="1"/>
</dbReference>
<keyword evidence="5 8" id="KW-0833">Ubl conjugation pathway</keyword>
<accession>A0AA38UK56</accession>
<dbReference type="EC" id="3.4.19.12" evidence="3 8"/>
<proteinExistence type="inferred from homology"/>
<dbReference type="PANTHER" id="PTHR10589">
    <property type="entry name" value="UBIQUITIN CARBOXYL-TERMINAL HYDROLASE"/>
    <property type="match status" value="1"/>
</dbReference>
<keyword evidence="9" id="KW-0175">Coiled coil</keyword>
<feature type="active site" description="Nucleophile" evidence="8">
    <location>
        <position position="84"/>
    </location>
</feature>
<organism evidence="12 13">
    <name type="scientific">Lentinula raphanica</name>
    <dbReference type="NCBI Taxonomy" id="153919"/>
    <lineage>
        <taxon>Eukaryota</taxon>
        <taxon>Fungi</taxon>
        <taxon>Dikarya</taxon>
        <taxon>Basidiomycota</taxon>
        <taxon>Agaricomycotina</taxon>
        <taxon>Agaricomycetes</taxon>
        <taxon>Agaricomycetidae</taxon>
        <taxon>Agaricales</taxon>
        <taxon>Marasmiineae</taxon>
        <taxon>Omphalotaceae</taxon>
        <taxon>Lentinula</taxon>
    </lineage>
</organism>
<dbReference type="Gene3D" id="3.40.532.10">
    <property type="entry name" value="Peptidase C12, ubiquitin carboxyl-terminal hydrolase"/>
    <property type="match status" value="1"/>
</dbReference>
<comment type="caution">
    <text evidence="12">The sequence shown here is derived from an EMBL/GenBank/DDBJ whole genome shotgun (WGS) entry which is preliminary data.</text>
</comment>
<dbReference type="AlphaFoldDB" id="A0AA38UK56"/>
<feature type="compositionally biased region" description="Acidic residues" evidence="10">
    <location>
        <begin position="446"/>
        <end position="468"/>
    </location>
</feature>
<feature type="region of interest" description="Disordered" evidence="10">
    <location>
        <begin position="160"/>
        <end position="196"/>
    </location>
</feature>
<keyword evidence="7 8" id="KW-0788">Thiol protease</keyword>
<evidence type="ECO:0000256" key="10">
    <source>
        <dbReference type="SAM" id="MobiDB-lite"/>
    </source>
</evidence>
<sequence>MDLVGGPFSVIESDPGVFTSLTRRLGVKNLSVVEVFDIEPWATDHLQPHGLIFCFHWRKDVHRPAEFENPEQVWFANQLSDDACATHAILNVLLNCPTVNLGHELEQFRSETKEMSPVMKGLAVTNSTYIRNAHNSLARQADLRGSLNAIATTTLAAQKAKAKQQQIPKKKRTATSNGPAKIKKAKQAADSAPDDDDEAEEVYHFIGYVPAFGKVWELDGLKPGPLEVGELASADTTAGWMDVARPAIRMKMSKYGGGGADAANIRFSLLALVDGTYEKANDEWEYWRRERRSIERRLDETDGDWKTKVDQALLQAAEHAFTLPNAPERMFLRAGSQRLMRDAEILSSSPESLREQWEKAVQQAVRTKVAVEEELQKASDDCTDHIKRTHDYELFIVDYIRSLHRDGFLDALLDIAKSANNSNGQTTGKVKKAKTTSTLHSNNAGDNDDDGNVEEESDGSDDDDDDDEWKPRKPPPSRRHD</sequence>
<feature type="domain" description="UCH catalytic" evidence="11">
    <location>
        <begin position="7"/>
        <end position="274"/>
    </location>
</feature>
<comment type="similarity">
    <text evidence="2 8">Belongs to the peptidase C12 family.</text>
</comment>
<reference evidence="12" key="1">
    <citation type="submission" date="2022-08" db="EMBL/GenBank/DDBJ databases">
        <authorList>
            <consortium name="DOE Joint Genome Institute"/>
            <person name="Min B."/>
            <person name="Riley R."/>
            <person name="Sierra-Patev S."/>
            <person name="Naranjo-Ortiz M."/>
            <person name="Looney B."/>
            <person name="Konkel Z."/>
            <person name="Slot J.C."/>
            <person name="Sakamoto Y."/>
            <person name="Steenwyk J.L."/>
            <person name="Rokas A."/>
            <person name="Carro J."/>
            <person name="Camarero S."/>
            <person name="Ferreira P."/>
            <person name="Molpeceres G."/>
            <person name="Ruiz-Duenas F.J."/>
            <person name="Serrano A."/>
            <person name="Henrissat B."/>
            <person name="Drula E."/>
            <person name="Hughes K.W."/>
            <person name="Mata J.L."/>
            <person name="Ishikawa N.K."/>
            <person name="Vargas-Isla R."/>
            <person name="Ushijima S."/>
            <person name="Smith C.A."/>
            <person name="Ahrendt S."/>
            <person name="Andreopoulos W."/>
            <person name="He G."/>
            <person name="Labutti K."/>
            <person name="Lipzen A."/>
            <person name="Ng V."/>
            <person name="Sandor L."/>
            <person name="Barry K."/>
            <person name="Martinez A.T."/>
            <person name="Xiao Y."/>
            <person name="Gibbons J.G."/>
            <person name="Terashima K."/>
            <person name="Hibbett D.S."/>
            <person name="Grigoriev I.V."/>
        </authorList>
    </citation>
    <scope>NUCLEOTIDE SEQUENCE</scope>
    <source>
        <strain evidence="12">TFB9207</strain>
    </source>
</reference>
<feature type="compositionally biased region" description="Basic residues" evidence="10">
    <location>
        <begin position="472"/>
        <end position="481"/>
    </location>
</feature>
<protein>
    <recommendedName>
        <fullName evidence="3 8">ubiquitinyl hydrolase 1</fullName>
        <ecNumber evidence="3 8">3.4.19.12</ecNumber>
    </recommendedName>
</protein>
<keyword evidence="13" id="KW-1185">Reference proteome</keyword>
<evidence type="ECO:0000256" key="6">
    <source>
        <dbReference type="ARBA" id="ARBA00022801"/>
    </source>
</evidence>
<evidence type="ECO:0000313" key="13">
    <source>
        <dbReference type="Proteomes" id="UP001163846"/>
    </source>
</evidence>
<gene>
    <name evidence="12" type="ORF">F5878DRAFT_669513</name>
</gene>
<comment type="catalytic activity">
    <reaction evidence="1 8">
        <text>Thiol-dependent hydrolysis of ester, thioester, amide, peptide and isopeptide bonds formed by the C-terminal Gly of ubiquitin (a 76-residue protein attached to proteins as an intracellular targeting signal).</text>
        <dbReference type="EC" id="3.4.19.12"/>
    </reaction>
</comment>
<dbReference type="GO" id="GO:0005737">
    <property type="term" value="C:cytoplasm"/>
    <property type="evidence" value="ECO:0007669"/>
    <property type="project" value="TreeGrafter"/>
</dbReference>
<name>A0AA38UK56_9AGAR</name>
<evidence type="ECO:0000256" key="9">
    <source>
        <dbReference type="SAM" id="Coils"/>
    </source>
</evidence>
<dbReference type="InterPro" id="IPR038765">
    <property type="entry name" value="Papain-like_cys_pep_sf"/>
</dbReference>